<comment type="similarity">
    <text evidence="2">Belongs to the binding-protein-dependent transport system permease family. HisMQ subfamily.</text>
</comment>
<feature type="transmembrane region" description="Helical" evidence="8">
    <location>
        <begin position="250"/>
        <end position="273"/>
    </location>
</feature>
<keyword evidence="7 8" id="KW-0472">Membrane</keyword>
<comment type="subcellular location">
    <subcellularLocation>
        <location evidence="1">Cell inner membrane</location>
        <topology evidence="1">Multi-pass membrane protein</topology>
    </subcellularLocation>
    <subcellularLocation>
        <location evidence="8">Cell membrane</location>
        <topology evidence="8">Multi-pass membrane protein</topology>
    </subcellularLocation>
</comment>
<keyword evidence="4" id="KW-1003">Cell membrane</keyword>
<feature type="transmembrane region" description="Helical" evidence="8">
    <location>
        <begin position="140"/>
        <end position="159"/>
    </location>
</feature>
<dbReference type="Proteomes" id="UP000184749">
    <property type="component" value="Chromosome"/>
</dbReference>
<evidence type="ECO:0000259" key="9">
    <source>
        <dbReference type="PROSITE" id="PS50928"/>
    </source>
</evidence>
<dbReference type="PANTHER" id="PTHR30614:SF41">
    <property type="entry name" value="INNER MEMBRANE AMINO-ACID ABC TRANSPORTER PERMEASE PROTEIN YHDY"/>
    <property type="match status" value="1"/>
</dbReference>
<dbReference type="CDD" id="cd06261">
    <property type="entry name" value="TM_PBP2"/>
    <property type="match status" value="1"/>
</dbReference>
<dbReference type="GO" id="GO:0006865">
    <property type="term" value="P:amino acid transport"/>
    <property type="evidence" value="ECO:0007669"/>
    <property type="project" value="TreeGrafter"/>
</dbReference>
<dbReference type="InterPro" id="IPR000515">
    <property type="entry name" value="MetI-like"/>
</dbReference>
<dbReference type="InterPro" id="IPR010065">
    <property type="entry name" value="AA_ABC_transptr_permease_3TM"/>
</dbReference>
<keyword evidence="6 8" id="KW-1133">Transmembrane helix</keyword>
<feature type="transmembrane region" description="Helical" evidence="8">
    <location>
        <begin position="210"/>
        <end position="238"/>
    </location>
</feature>
<feature type="transmembrane region" description="Helical" evidence="8">
    <location>
        <begin position="41"/>
        <end position="64"/>
    </location>
</feature>
<keyword evidence="3 8" id="KW-0813">Transport</keyword>
<feature type="transmembrane region" description="Helical" evidence="8">
    <location>
        <begin position="115"/>
        <end position="133"/>
    </location>
</feature>
<feature type="transmembrane region" description="Helical" evidence="8">
    <location>
        <begin position="350"/>
        <end position="368"/>
    </location>
</feature>
<evidence type="ECO:0000256" key="6">
    <source>
        <dbReference type="ARBA" id="ARBA00022989"/>
    </source>
</evidence>
<dbReference type="PANTHER" id="PTHR30614">
    <property type="entry name" value="MEMBRANE COMPONENT OF AMINO ACID ABC TRANSPORTER"/>
    <property type="match status" value="1"/>
</dbReference>
<dbReference type="AlphaFoldDB" id="A0A1L5NI16"/>
<keyword evidence="5 8" id="KW-0812">Transmembrane</keyword>
<evidence type="ECO:0000256" key="4">
    <source>
        <dbReference type="ARBA" id="ARBA00022475"/>
    </source>
</evidence>
<evidence type="ECO:0000313" key="11">
    <source>
        <dbReference type="Proteomes" id="UP000184749"/>
    </source>
</evidence>
<evidence type="ECO:0000256" key="3">
    <source>
        <dbReference type="ARBA" id="ARBA00022448"/>
    </source>
</evidence>
<dbReference type="InterPro" id="IPR043429">
    <property type="entry name" value="ArtM/GltK/GlnP/TcyL/YhdX-like"/>
</dbReference>
<gene>
    <name evidence="10" type="primary">aapM</name>
    <name evidence="10" type="ORF">IE4872_CH01918</name>
</gene>
<feature type="domain" description="ABC transmembrane type-1" evidence="9">
    <location>
        <begin position="175"/>
        <end position="364"/>
    </location>
</feature>
<dbReference type="OrthoDB" id="9771188at2"/>
<feature type="transmembrane region" description="Helical" evidence="8">
    <location>
        <begin position="294"/>
        <end position="313"/>
    </location>
</feature>
<evidence type="ECO:0000256" key="8">
    <source>
        <dbReference type="RuleBase" id="RU363032"/>
    </source>
</evidence>
<dbReference type="GO" id="GO:0022857">
    <property type="term" value="F:transmembrane transporter activity"/>
    <property type="evidence" value="ECO:0007669"/>
    <property type="project" value="InterPro"/>
</dbReference>
<dbReference type="EMBL" id="CP017101">
    <property type="protein sequence ID" value="APO67537.1"/>
    <property type="molecule type" value="Genomic_DNA"/>
</dbReference>
<protein>
    <submittedName>
        <fullName evidence="10">General L-amino acid ABC transporter permease protein AapM</fullName>
    </submittedName>
</protein>
<dbReference type="RefSeq" id="WP_074067953.1">
    <property type="nucleotide sequence ID" value="NZ_CP017101.1"/>
</dbReference>
<dbReference type="PROSITE" id="PS50928">
    <property type="entry name" value="ABC_TM1"/>
    <property type="match status" value="1"/>
</dbReference>
<evidence type="ECO:0000256" key="7">
    <source>
        <dbReference type="ARBA" id="ARBA00023136"/>
    </source>
</evidence>
<name>A0A1L5NI16_9HYPH</name>
<dbReference type="Gene3D" id="1.10.3720.10">
    <property type="entry name" value="MetI-like"/>
    <property type="match status" value="1"/>
</dbReference>
<dbReference type="InterPro" id="IPR035906">
    <property type="entry name" value="MetI-like_sf"/>
</dbReference>
<evidence type="ECO:0000256" key="5">
    <source>
        <dbReference type="ARBA" id="ARBA00022692"/>
    </source>
</evidence>
<dbReference type="STRING" id="56730.IE4872_CH01918"/>
<dbReference type="NCBIfam" id="TIGR01726">
    <property type="entry name" value="HEQRo_perm_3TM"/>
    <property type="match status" value="1"/>
</dbReference>
<dbReference type="GO" id="GO:0043190">
    <property type="term" value="C:ATP-binding cassette (ABC) transporter complex"/>
    <property type="evidence" value="ECO:0007669"/>
    <property type="project" value="InterPro"/>
</dbReference>
<evidence type="ECO:0000256" key="1">
    <source>
        <dbReference type="ARBA" id="ARBA00004429"/>
    </source>
</evidence>
<dbReference type="SUPFAM" id="SSF161098">
    <property type="entry name" value="MetI-like"/>
    <property type="match status" value="1"/>
</dbReference>
<organism evidence="10 11">
    <name type="scientific">Rhizobium gallicum</name>
    <dbReference type="NCBI Taxonomy" id="56730"/>
    <lineage>
        <taxon>Bacteria</taxon>
        <taxon>Pseudomonadati</taxon>
        <taxon>Pseudomonadota</taxon>
        <taxon>Alphaproteobacteria</taxon>
        <taxon>Hyphomicrobiales</taxon>
        <taxon>Rhizobiaceae</taxon>
        <taxon>Rhizobium/Agrobacterium group</taxon>
        <taxon>Rhizobium</taxon>
    </lineage>
</organism>
<proteinExistence type="inferred from homology"/>
<dbReference type="Pfam" id="PF00528">
    <property type="entry name" value="BPD_transp_1"/>
    <property type="match status" value="1"/>
</dbReference>
<feature type="transmembrane region" description="Helical" evidence="8">
    <location>
        <begin position="171"/>
        <end position="198"/>
    </location>
</feature>
<evidence type="ECO:0000313" key="10">
    <source>
        <dbReference type="EMBL" id="APO67537.1"/>
    </source>
</evidence>
<evidence type="ECO:0000256" key="2">
    <source>
        <dbReference type="ARBA" id="ARBA00010072"/>
    </source>
</evidence>
<accession>A0A1L5NI16</accession>
<reference evidence="10 11" key="1">
    <citation type="submission" date="2016-09" db="EMBL/GenBank/DDBJ databases">
        <title>The complete genome sequences of Rhizobium gallicum, symbiovars gallicum and phaseoli, symbionts associated to common bean (Phaseolus vulgaris).</title>
        <authorList>
            <person name="Bustos P."/>
            <person name="Santamaria R.I."/>
            <person name="Perez-Carrascal O.M."/>
            <person name="Juarez S."/>
            <person name="Lozano L."/>
            <person name="Martinez-Flores I."/>
            <person name="Martinez-Romero E."/>
            <person name="Cevallos M."/>
            <person name="Romero D."/>
            <person name="Davila G."/>
            <person name="Gonzalez V."/>
        </authorList>
    </citation>
    <scope>NUCLEOTIDE SEQUENCE [LARGE SCALE GENOMIC DNA]</scope>
    <source>
        <strain evidence="10 11">IE4872</strain>
    </source>
</reference>
<sequence length="384" mass="42293">MSVANTPFVRTAILTAEPPPPGERGAVAWIRRNLLATPKDILLTVLAIAALAWVLPQMIDWLFIQAVWTGTDRTFCATAVQGGIQPDGWSGACWAFVNAKLDQFVFGRYPLDERWRPTIVFILFALLLIPMLIPSVPRKGLNAILLFAVLPIVSFFMLYGGFGLEVVDTPLWGGLLVTLVVSFVGMAVSLPFGIVLALGRRSTMPVVKMVCVTFIEVIRGIPLITVLFMASVMLPLFLPTGWNVDKLMRAVIGVSIFASAYMAEVIRGGLQAIPKGQYEGADSLGLGYWQKMRLIVLPQAIKLVIPGIVNTFIGMFKDTSLVSIISMFDLLGIVRLNFTDANWASSVTPLTGLVFAGFVFWIFCFGMSRYSVFMERYLDTGHKR</sequence>